<protein>
    <submittedName>
        <fullName evidence="1">6095_t:CDS:1</fullName>
    </submittedName>
</protein>
<dbReference type="Proteomes" id="UP000789375">
    <property type="component" value="Unassembled WGS sequence"/>
</dbReference>
<sequence>MKIKSLEDENQMLTTINKAFGKGKISVHANDEVEFDFDLNETEMKSILKTLPLELNLNLEETFTSETNTEICQKLLPELFKVLIDIYEEHQRGELSTYGEIHDALVQSDYSLYEKALRQTKVTEIDNEYMHQTEKEYNDYDDMLDN</sequence>
<evidence type="ECO:0000313" key="2">
    <source>
        <dbReference type="Proteomes" id="UP000789375"/>
    </source>
</evidence>
<dbReference type="EMBL" id="CAJVPP010000271">
    <property type="protein sequence ID" value="CAG8463540.1"/>
    <property type="molecule type" value="Genomic_DNA"/>
</dbReference>
<evidence type="ECO:0000313" key="1">
    <source>
        <dbReference type="EMBL" id="CAG8463540.1"/>
    </source>
</evidence>
<accession>A0A9N8Z0U9</accession>
<proteinExistence type="predicted"/>
<gene>
    <name evidence="1" type="ORF">FMOSSE_LOCUS2163</name>
</gene>
<dbReference type="AlphaFoldDB" id="A0A9N8Z0U9"/>
<comment type="caution">
    <text evidence="1">The sequence shown here is derived from an EMBL/GenBank/DDBJ whole genome shotgun (WGS) entry which is preliminary data.</text>
</comment>
<keyword evidence="2" id="KW-1185">Reference proteome</keyword>
<organism evidence="1 2">
    <name type="scientific">Funneliformis mosseae</name>
    <name type="common">Endomycorrhizal fungus</name>
    <name type="synonym">Glomus mosseae</name>
    <dbReference type="NCBI Taxonomy" id="27381"/>
    <lineage>
        <taxon>Eukaryota</taxon>
        <taxon>Fungi</taxon>
        <taxon>Fungi incertae sedis</taxon>
        <taxon>Mucoromycota</taxon>
        <taxon>Glomeromycotina</taxon>
        <taxon>Glomeromycetes</taxon>
        <taxon>Glomerales</taxon>
        <taxon>Glomeraceae</taxon>
        <taxon>Funneliformis</taxon>
    </lineage>
</organism>
<name>A0A9N8Z0U9_FUNMO</name>
<reference evidence="1" key="1">
    <citation type="submission" date="2021-06" db="EMBL/GenBank/DDBJ databases">
        <authorList>
            <person name="Kallberg Y."/>
            <person name="Tangrot J."/>
            <person name="Rosling A."/>
        </authorList>
    </citation>
    <scope>NUCLEOTIDE SEQUENCE</scope>
    <source>
        <strain evidence="1">87-6 pot B 2015</strain>
    </source>
</reference>